<keyword evidence="5" id="KW-1185">Reference proteome</keyword>
<dbReference type="Proteomes" id="UP000434957">
    <property type="component" value="Unassembled WGS sequence"/>
</dbReference>
<dbReference type="AlphaFoldDB" id="A0A6A3NFA3"/>
<evidence type="ECO:0000313" key="4">
    <source>
        <dbReference type="Proteomes" id="UP000429607"/>
    </source>
</evidence>
<dbReference type="Proteomes" id="UP000435112">
    <property type="component" value="Unassembled WGS sequence"/>
</dbReference>
<organism evidence="2 6">
    <name type="scientific">Phytophthora rubi</name>
    <dbReference type="NCBI Taxonomy" id="129364"/>
    <lineage>
        <taxon>Eukaryota</taxon>
        <taxon>Sar</taxon>
        <taxon>Stramenopiles</taxon>
        <taxon>Oomycota</taxon>
        <taxon>Peronosporomycetes</taxon>
        <taxon>Peronosporales</taxon>
        <taxon>Peronosporaceae</taxon>
        <taxon>Phytophthora</taxon>
    </lineage>
</organism>
<reference evidence="4 6" key="1">
    <citation type="submission" date="2018-09" db="EMBL/GenBank/DDBJ databases">
        <title>Genomic investigation of the strawberry pathogen Phytophthora fragariae indicates pathogenicity is determined by transcriptional variation in three key races.</title>
        <authorList>
            <person name="Adams T.M."/>
            <person name="Armitage A.D."/>
            <person name="Sobczyk M.K."/>
            <person name="Bates H.J."/>
            <person name="Dunwell J.M."/>
            <person name="Nellist C.F."/>
            <person name="Harrison R.J."/>
        </authorList>
    </citation>
    <scope>NUCLEOTIDE SEQUENCE [LARGE SCALE GENOMIC DNA]</scope>
    <source>
        <strain evidence="1 4">SCRP249</strain>
        <strain evidence="2 6">SCRP324</strain>
        <strain evidence="3 5">SCRP333</strain>
    </source>
</reference>
<dbReference type="Proteomes" id="UP000429607">
    <property type="component" value="Unassembled WGS sequence"/>
</dbReference>
<dbReference type="EMBL" id="QXFU01000226">
    <property type="protein sequence ID" value="KAE9039712.1"/>
    <property type="molecule type" value="Genomic_DNA"/>
</dbReference>
<proteinExistence type="predicted"/>
<dbReference type="EMBL" id="QXFT01000418">
    <property type="protein sequence ID" value="KAE9344530.1"/>
    <property type="molecule type" value="Genomic_DNA"/>
</dbReference>
<evidence type="ECO:0000313" key="3">
    <source>
        <dbReference type="EMBL" id="KAE9344530.1"/>
    </source>
</evidence>
<accession>A0A6A3NFA3</accession>
<comment type="caution">
    <text evidence="2">The sequence shown here is derived from an EMBL/GenBank/DDBJ whole genome shotgun (WGS) entry which is preliminary data.</text>
</comment>
<dbReference type="EMBL" id="QXFV01000463">
    <property type="protein sequence ID" value="KAE9036808.1"/>
    <property type="molecule type" value="Genomic_DNA"/>
</dbReference>
<evidence type="ECO:0000313" key="6">
    <source>
        <dbReference type="Proteomes" id="UP000435112"/>
    </source>
</evidence>
<sequence>MRARTGGIMRAELWESTRQASLASAFRTASVSLPVRPNNHDREPRP</sequence>
<evidence type="ECO:0000313" key="2">
    <source>
        <dbReference type="EMBL" id="KAE9039712.1"/>
    </source>
</evidence>
<evidence type="ECO:0000313" key="1">
    <source>
        <dbReference type="EMBL" id="KAE9036808.1"/>
    </source>
</evidence>
<evidence type="ECO:0000313" key="5">
    <source>
        <dbReference type="Proteomes" id="UP000434957"/>
    </source>
</evidence>
<name>A0A6A3NFA3_9STRA</name>
<protein>
    <submittedName>
        <fullName evidence="2">Uncharacterized protein</fullName>
    </submittedName>
</protein>
<gene>
    <name evidence="1" type="ORF">PR001_g8660</name>
    <name evidence="2" type="ORF">PR002_g5349</name>
    <name evidence="3" type="ORF">PR003_g8419</name>
</gene>